<reference evidence="1" key="1">
    <citation type="journal article" date="2014" name="Int. J. Syst. Evol. Microbiol.">
        <title>Complete genome sequence of Corynebacterium casei LMG S-19264T (=DSM 44701T), isolated from a smear-ripened cheese.</title>
        <authorList>
            <consortium name="US DOE Joint Genome Institute (JGI-PGF)"/>
            <person name="Walter F."/>
            <person name="Albersmeier A."/>
            <person name="Kalinowski J."/>
            <person name="Ruckert C."/>
        </authorList>
    </citation>
    <scope>NUCLEOTIDE SEQUENCE</scope>
    <source>
        <strain evidence="1">CGMCC 1.15880</strain>
    </source>
</reference>
<dbReference type="RefSeq" id="WP_188678027.1">
    <property type="nucleotide sequence ID" value="NZ_BMKA01000006.1"/>
</dbReference>
<dbReference type="GO" id="GO:0009276">
    <property type="term" value="C:Gram-negative-bacterium-type cell wall"/>
    <property type="evidence" value="ECO:0007669"/>
    <property type="project" value="InterPro"/>
</dbReference>
<comment type="caution">
    <text evidence="1">The sequence shown here is derived from an EMBL/GenBank/DDBJ whole genome shotgun (WGS) entry which is preliminary data.</text>
</comment>
<gene>
    <name evidence="1" type="ORF">GCM10011498_33240</name>
</gene>
<dbReference type="EMBL" id="BMKA01000006">
    <property type="protein sequence ID" value="GGA29420.1"/>
    <property type="molecule type" value="Genomic_DNA"/>
</dbReference>
<evidence type="ECO:0000313" key="1">
    <source>
        <dbReference type="EMBL" id="GGA29420.1"/>
    </source>
</evidence>
<evidence type="ECO:0000313" key="2">
    <source>
        <dbReference type="Proteomes" id="UP000628017"/>
    </source>
</evidence>
<dbReference type="InterPro" id="IPR007812">
    <property type="entry name" value="T2SS_protein-GspL"/>
</dbReference>
<accession>A0A916R2N9</accession>
<organism evidence="1 2">
    <name type="scientific">Neptunicoccus cionae</name>
    <dbReference type="NCBI Taxonomy" id="2035344"/>
    <lineage>
        <taxon>Bacteria</taxon>
        <taxon>Pseudomonadati</taxon>
        <taxon>Pseudomonadota</taxon>
        <taxon>Alphaproteobacteria</taxon>
        <taxon>Rhodobacterales</taxon>
        <taxon>Paracoccaceae</taxon>
        <taxon>Neptunicoccus</taxon>
    </lineage>
</organism>
<sequence>MVKQGKDSGLPLVRFDQGETLPPSGSFIVLVDGQRAPLLPLDLPTGLKGQARERVAARQLSDMAGLPVGTAELRPFVLKGSKSQWQRAIVSATEQLEDWRARVAGTGARCAAILPDYLALPVTDQVWTLHQGTTGDAETTLTVRLGLEDGFSAPSELALVLLEKAFEAAPPEAILKLGALDDQVESWLEGLDIPVLSTADALVEKGFAPPRALEHGELSLDLARDPRAAFEALAARLKAWRLPVVLGVLALAFWSGGMLVQTRELREAARSVRVDTVAEVRRHFVPTGPVLDIRAQVSRVLAAQTSANGQEGDGPKPLDLLKQASAVIVDYPGALTSSSYQPQGGLTVDLLMPDFATLDQLVGALEQAGLAVAITTAGTAEEGGVAAVLELAAKGAAQ</sequence>
<keyword evidence="2" id="KW-1185">Reference proteome</keyword>
<proteinExistence type="predicted"/>
<dbReference type="GO" id="GO:0015628">
    <property type="term" value="P:protein secretion by the type II secretion system"/>
    <property type="evidence" value="ECO:0007669"/>
    <property type="project" value="InterPro"/>
</dbReference>
<name>A0A916R2N9_9RHOB</name>
<dbReference type="Gene3D" id="3.30.420.380">
    <property type="match status" value="1"/>
</dbReference>
<evidence type="ECO:0008006" key="3">
    <source>
        <dbReference type="Google" id="ProtNLM"/>
    </source>
</evidence>
<dbReference type="AlphaFoldDB" id="A0A916R2N9"/>
<dbReference type="NCBIfam" id="TIGR01709">
    <property type="entry name" value="typeII_sec_gspL"/>
    <property type="match status" value="1"/>
</dbReference>
<dbReference type="GO" id="GO:0015627">
    <property type="term" value="C:type II protein secretion system complex"/>
    <property type="evidence" value="ECO:0007669"/>
    <property type="project" value="InterPro"/>
</dbReference>
<reference evidence="1" key="2">
    <citation type="submission" date="2020-09" db="EMBL/GenBank/DDBJ databases">
        <authorList>
            <person name="Sun Q."/>
            <person name="Zhou Y."/>
        </authorList>
    </citation>
    <scope>NUCLEOTIDE SEQUENCE</scope>
    <source>
        <strain evidence="1">CGMCC 1.15880</strain>
    </source>
</reference>
<dbReference type="Proteomes" id="UP000628017">
    <property type="component" value="Unassembled WGS sequence"/>
</dbReference>
<protein>
    <recommendedName>
        <fullName evidence="3">GspL periplasmic domain-containing protein</fullName>
    </recommendedName>
</protein>